<dbReference type="PANTHER" id="PTHR43823:SF3">
    <property type="entry name" value="MULTIDRUG EXPORT PROTEIN MEPA"/>
    <property type="match status" value="1"/>
</dbReference>
<sequence>MFVNERSYKLENEKISRLLLNLSLPATIGMIVNALYNVVDTIFIGRGVGTLGIGGLTIAFPIQMMIMALGQLVGIGAASIVSRALGAKDKGRADYVVGNAYSIVLLMGIITAVFGLSFLEPLLKLFGATNTILPYAKEYMFVIFIGSIYFPLVITSNNLVRAEGNAKAAMVSMLIGTGLNILLDPIFIFGFRMGIKGAALATILSQFASLIYVLRYFFGEKSIFHVKLYHLKIKKELQKEIFTVGFASFARQIAGSVVAIILNNSLKIYGGDLAISILGIVNRVLMFLFMPLFGVIQGMQPIVGFNYGAKKIDRVKETVKLSIIVTTVFASFSVLIGELFPTVIMGVFSKDINLVKEGAIVLRVVIMMVPIIGVQIVGSALFQALGKAIPSLILTLLRQVLLFIPLLLILPRFFGLMGIWITYPISDFISTIVTSMIVKREMEKIILEGR</sequence>
<evidence type="ECO:0000313" key="12">
    <source>
        <dbReference type="Proteomes" id="UP000324646"/>
    </source>
</evidence>
<evidence type="ECO:0000256" key="5">
    <source>
        <dbReference type="ARBA" id="ARBA00022475"/>
    </source>
</evidence>
<keyword evidence="8 10" id="KW-0472">Membrane</keyword>
<dbReference type="CDD" id="cd13143">
    <property type="entry name" value="MATE_MepA_like"/>
    <property type="match status" value="1"/>
</dbReference>
<keyword evidence="5" id="KW-1003">Cell membrane</keyword>
<organism evidence="11 12">
    <name type="scientific">Crassaminicella thermophila</name>
    <dbReference type="NCBI Taxonomy" id="2599308"/>
    <lineage>
        <taxon>Bacteria</taxon>
        <taxon>Bacillati</taxon>
        <taxon>Bacillota</taxon>
        <taxon>Clostridia</taxon>
        <taxon>Eubacteriales</taxon>
        <taxon>Clostridiaceae</taxon>
        <taxon>Crassaminicella</taxon>
    </lineage>
</organism>
<feature type="transmembrane region" description="Helical" evidence="10">
    <location>
        <begin position="171"/>
        <end position="191"/>
    </location>
</feature>
<dbReference type="NCBIfam" id="TIGR00797">
    <property type="entry name" value="matE"/>
    <property type="match status" value="1"/>
</dbReference>
<dbReference type="GO" id="GO:0005886">
    <property type="term" value="C:plasma membrane"/>
    <property type="evidence" value="ECO:0007669"/>
    <property type="project" value="UniProtKB-SubCell"/>
</dbReference>
<feature type="transmembrane region" description="Helical" evidence="10">
    <location>
        <begin position="197"/>
        <end position="218"/>
    </location>
</feature>
<evidence type="ECO:0000256" key="3">
    <source>
        <dbReference type="ARBA" id="ARBA00022106"/>
    </source>
</evidence>
<keyword evidence="4" id="KW-0813">Transport</keyword>
<keyword evidence="9" id="KW-0046">Antibiotic resistance</keyword>
<evidence type="ECO:0000313" key="11">
    <source>
        <dbReference type="EMBL" id="QEK13293.1"/>
    </source>
</evidence>
<dbReference type="GO" id="GO:0046677">
    <property type="term" value="P:response to antibiotic"/>
    <property type="evidence" value="ECO:0007669"/>
    <property type="project" value="UniProtKB-KW"/>
</dbReference>
<dbReference type="AlphaFoldDB" id="A0A5C0SFN7"/>
<dbReference type="GO" id="GO:0042910">
    <property type="term" value="F:xenobiotic transmembrane transporter activity"/>
    <property type="evidence" value="ECO:0007669"/>
    <property type="project" value="InterPro"/>
</dbReference>
<dbReference type="Pfam" id="PF01554">
    <property type="entry name" value="MatE"/>
    <property type="match status" value="2"/>
</dbReference>
<feature type="transmembrane region" description="Helical" evidence="10">
    <location>
        <begin position="360"/>
        <end position="382"/>
    </location>
</feature>
<dbReference type="GO" id="GO:0015297">
    <property type="term" value="F:antiporter activity"/>
    <property type="evidence" value="ECO:0007669"/>
    <property type="project" value="InterPro"/>
</dbReference>
<dbReference type="InterPro" id="IPR051327">
    <property type="entry name" value="MATE_MepA_subfamily"/>
</dbReference>
<feature type="transmembrane region" description="Helical" evidence="10">
    <location>
        <begin position="139"/>
        <end position="159"/>
    </location>
</feature>
<dbReference type="InterPro" id="IPR048279">
    <property type="entry name" value="MdtK-like"/>
</dbReference>
<name>A0A5C0SFN7_CRATE</name>
<dbReference type="EMBL" id="CP042243">
    <property type="protein sequence ID" value="QEK13293.1"/>
    <property type="molecule type" value="Genomic_DNA"/>
</dbReference>
<feature type="transmembrane region" description="Helical" evidence="10">
    <location>
        <begin position="416"/>
        <end position="438"/>
    </location>
</feature>
<keyword evidence="6 10" id="KW-0812">Transmembrane</keyword>
<dbReference type="KEGG" id="crs:FQB35_14000"/>
<feature type="transmembrane region" description="Helical" evidence="10">
    <location>
        <begin position="58"/>
        <end position="81"/>
    </location>
</feature>
<comment type="similarity">
    <text evidence="2">Belongs to the multi antimicrobial extrusion (MATE) (TC 2.A.66.1) family. MepA subfamily.</text>
</comment>
<feature type="transmembrane region" description="Helical" evidence="10">
    <location>
        <begin position="241"/>
        <end position="262"/>
    </location>
</feature>
<keyword evidence="7 10" id="KW-1133">Transmembrane helix</keyword>
<dbReference type="PIRSF" id="PIRSF006603">
    <property type="entry name" value="DinF"/>
    <property type="match status" value="1"/>
</dbReference>
<feature type="transmembrane region" description="Helical" evidence="10">
    <location>
        <begin position="274"/>
        <end position="298"/>
    </location>
</feature>
<keyword evidence="12" id="KW-1185">Reference proteome</keyword>
<evidence type="ECO:0000256" key="1">
    <source>
        <dbReference type="ARBA" id="ARBA00004651"/>
    </source>
</evidence>
<proteinExistence type="inferred from homology"/>
<evidence type="ECO:0000256" key="8">
    <source>
        <dbReference type="ARBA" id="ARBA00023136"/>
    </source>
</evidence>
<evidence type="ECO:0000256" key="10">
    <source>
        <dbReference type="SAM" id="Phobius"/>
    </source>
</evidence>
<feature type="transmembrane region" description="Helical" evidence="10">
    <location>
        <begin position="93"/>
        <end position="119"/>
    </location>
</feature>
<evidence type="ECO:0000256" key="2">
    <source>
        <dbReference type="ARBA" id="ARBA00008417"/>
    </source>
</evidence>
<dbReference type="InterPro" id="IPR002528">
    <property type="entry name" value="MATE_fam"/>
</dbReference>
<protein>
    <recommendedName>
        <fullName evidence="3">Multidrug export protein MepA</fullName>
    </recommendedName>
</protein>
<evidence type="ECO:0000256" key="6">
    <source>
        <dbReference type="ARBA" id="ARBA00022692"/>
    </source>
</evidence>
<evidence type="ECO:0000256" key="9">
    <source>
        <dbReference type="ARBA" id="ARBA00023251"/>
    </source>
</evidence>
<gene>
    <name evidence="11" type="ORF">FQB35_14000</name>
</gene>
<evidence type="ECO:0000256" key="7">
    <source>
        <dbReference type="ARBA" id="ARBA00022989"/>
    </source>
</evidence>
<comment type="subcellular location">
    <subcellularLocation>
        <location evidence="1">Cell membrane</location>
        <topology evidence="1">Multi-pass membrane protein</topology>
    </subcellularLocation>
</comment>
<accession>A0A5C0SFN7</accession>
<reference evidence="11 12" key="1">
    <citation type="submission" date="2019-07" db="EMBL/GenBank/DDBJ databases">
        <title>Complete genome of Crassaminicella thermophila SY095.</title>
        <authorList>
            <person name="Li X."/>
        </authorList>
    </citation>
    <scope>NUCLEOTIDE SEQUENCE [LARGE SCALE GENOMIC DNA]</scope>
    <source>
        <strain evidence="11 12">SY095</strain>
    </source>
</reference>
<feature type="transmembrane region" description="Helical" evidence="10">
    <location>
        <begin position="18"/>
        <end position="38"/>
    </location>
</feature>
<feature type="transmembrane region" description="Helical" evidence="10">
    <location>
        <begin position="389"/>
        <end position="410"/>
    </location>
</feature>
<feature type="transmembrane region" description="Helical" evidence="10">
    <location>
        <begin position="319"/>
        <end position="340"/>
    </location>
</feature>
<dbReference type="OrthoDB" id="9811110at2"/>
<dbReference type="PANTHER" id="PTHR43823">
    <property type="entry name" value="SPORULATION PROTEIN YKVU"/>
    <property type="match status" value="1"/>
</dbReference>
<evidence type="ECO:0000256" key="4">
    <source>
        <dbReference type="ARBA" id="ARBA00022448"/>
    </source>
</evidence>
<dbReference type="InterPro" id="IPR045070">
    <property type="entry name" value="MATE_MepA-like"/>
</dbReference>
<dbReference type="Proteomes" id="UP000324646">
    <property type="component" value="Chromosome"/>
</dbReference>